<dbReference type="RefSeq" id="WP_204030476.1">
    <property type="nucleotide sequence ID" value="NZ_BOOW01000036.1"/>
</dbReference>
<feature type="domain" description="Peptidase S33 tripeptidyl aminopeptidase-like C-terminal" evidence="6">
    <location>
        <begin position="458"/>
        <end position="560"/>
    </location>
</feature>
<name>A0A919RM73_9ACTN</name>
<evidence type="ECO:0000256" key="3">
    <source>
        <dbReference type="ARBA" id="ARBA00022801"/>
    </source>
</evidence>
<protein>
    <submittedName>
        <fullName evidence="7">Proteinase</fullName>
    </submittedName>
</protein>
<feature type="chain" id="PRO_5038623829" evidence="5">
    <location>
        <begin position="25"/>
        <end position="560"/>
    </location>
</feature>
<dbReference type="GO" id="GO:0016787">
    <property type="term" value="F:hydrolase activity"/>
    <property type="evidence" value="ECO:0007669"/>
    <property type="project" value="UniProtKB-KW"/>
</dbReference>
<evidence type="ECO:0000259" key="6">
    <source>
        <dbReference type="Pfam" id="PF08386"/>
    </source>
</evidence>
<keyword evidence="8" id="KW-1185">Reference proteome</keyword>
<dbReference type="PANTHER" id="PTHR43248:SF29">
    <property type="entry name" value="TRIPEPTIDYL AMINOPEPTIDASE"/>
    <property type="match status" value="1"/>
</dbReference>
<dbReference type="AlphaFoldDB" id="A0A919RM73"/>
<dbReference type="EMBL" id="BOOW01000036">
    <property type="protein sequence ID" value="GII95405.1"/>
    <property type="molecule type" value="Genomic_DNA"/>
</dbReference>
<comment type="similarity">
    <text evidence="1">Belongs to the peptidase S33 family.</text>
</comment>
<dbReference type="PANTHER" id="PTHR43248">
    <property type="entry name" value="2-SUCCINYL-6-HYDROXY-2,4-CYCLOHEXADIENE-1-CARBOXYLATE SYNTHASE"/>
    <property type="match status" value="1"/>
</dbReference>
<sequence length="560" mass="59439">MVERATAWTVTGVALLAAALGVSACGPPPMTLGTTQVRTLPGQGKATAPSRTVGAMASPTAAGPTSVVPTYGRMRGVPHGADPASTAAKQALQRLYSQPLKWQACPPLQNGKSVNPQLKAQCAWVEVPLDYAKPEGKTIKLLTAKVPATDQANRLGTIFFNPGGPGGSGVDSLLNGIPVSAEAAKRFDVVGFDPRGIGKSAPVTCGDHPSAPINTWPRNEREVRRLVRDSKGYARECGKLSGAMLPYVGTVNVAKDLDLLRSVFGDVKLTYLGQSYGTRIGALYLERFGPQTGRMVLDGMDNPGENPVESRLGQVKGFEGVFRTYLRWCANQPGCATGKDPEEGYNRVVRMVGNLRDHLLPAQSGRKLGVSDAVIGIIATLYSRNSWPILNRALTNMSKGDGVVMLRLADLYAGRDFQTGRPKNNSGAASVAVTCADDAGLKSLAEVRAAVERFKKVSPLFGEQTAWGLLQCGVWPYQTTQRPEPVNAPGAPPTVIVSFTNDPTTPISNARSVHDMLAGSSLVTRQGEGHIAYATGDFCVNRAVDNYLIAGRQPAEQTTC</sequence>
<feature type="signal peptide" evidence="5">
    <location>
        <begin position="1"/>
        <end position="24"/>
    </location>
</feature>
<evidence type="ECO:0000313" key="8">
    <source>
        <dbReference type="Proteomes" id="UP000606172"/>
    </source>
</evidence>
<dbReference type="InterPro" id="IPR029058">
    <property type="entry name" value="AB_hydrolase_fold"/>
</dbReference>
<dbReference type="PROSITE" id="PS51257">
    <property type="entry name" value="PROKAR_LIPOPROTEIN"/>
    <property type="match status" value="1"/>
</dbReference>
<comment type="caution">
    <text evidence="7">The sequence shown here is derived from an EMBL/GenBank/DDBJ whole genome shotgun (WGS) entry which is preliminary data.</text>
</comment>
<dbReference type="InterPro" id="IPR051601">
    <property type="entry name" value="Serine_prot/Carboxylest_S33"/>
</dbReference>
<feature type="region of interest" description="Disordered" evidence="4">
    <location>
        <begin position="40"/>
        <end position="67"/>
    </location>
</feature>
<dbReference type="Proteomes" id="UP000606172">
    <property type="component" value="Unassembled WGS sequence"/>
</dbReference>
<reference evidence="7" key="1">
    <citation type="submission" date="2021-01" db="EMBL/GenBank/DDBJ databases">
        <title>Whole genome shotgun sequence of Sinosporangium siamense NBRC 109515.</title>
        <authorList>
            <person name="Komaki H."/>
            <person name="Tamura T."/>
        </authorList>
    </citation>
    <scope>NUCLEOTIDE SEQUENCE</scope>
    <source>
        <strain evidence="7">NBRC 109515</strain>
    </source>
</reference>
<evidence type="ECO:0000256" key="5">
    <source>
        <dbReference type="SAM" id="SignalP"/>
    </source>
</evidence>
<evidence type="ECO:0000313" key="7">
    <source>
        <dbReference type="EMBL" id="GII95405.1"/>
    </source>
</evidence>
<dbReference type="InterPro" id="IPR013595">
    <property type="entry name" value="Pept_S33_TAP-like_C"/>
</dbReference>
<organism evidence="7 8">
    <name type="scientific">Sinosporangium siamense</name>
    <dbReference type="NCBI Taxonomy" id="1367973"/>
    <lineage>
        <taxon>Bacteria</taxon>
        <taxon>Bacillati</taxon>
        <taxon>Actinomycetota</taxon>
        <taxon>Actinomycetes</taxon>
        <taxon>Streptosporangiales</taxon>
        <taxon>Streptosporangiaceae</taxon>
        <taxon>Sinosporangium</taxon>
    </lineage>
</organism>
<gene>
    <name evidence="7" type="ORF">Ssi02_56360</name>
</gene>
<keyword evidence="2 5" id="KW-0732">Signal</keyword>
<evidence type="ECO:0000256" key="2">
    <source>
        <dbReference type="ARBA" id="ARBA00022729"/>
    </source>
</evidence>
<dbReference type="Gene3D" id="3.40.50.1820">
    <property type="entry name" value="alpha/beta hydrolase"/>
    <property type="match status" value="1"/>
</dbReference>
<evidence type="ECO:0000256" key="4">
    <source>
        <dbReference type="SAM" id="MobiDB-lite"/>
    </source>
</evidence>
<evidence type="ECO:0000256" key="1">
    <source>
        <dbReference type="ARBA" id="ARBA00010088"/>
    </source>
</evidence>
<dbReference type="SUPFAM" id="SSF53474">
    <property type="entry name" value="alpha/beta-Hydrolases"/>
    <property type="match status" value="1"/>
</dbReference>
<dbReference type="Pfam" id="PF08386">
    <property type="entry name" value="Abhydrolase_4"/>
    <property type="match status" value="1"/>
</dbReference>
<accession>A0A919RM73</accession>
<proteinExistence type="inferred from homology"/>
<keyword evidence="3" id="KW-0378">Hydrolase</keyword>